<evidence type="ECO:0000313" key="1">
    <source>
        <dbReference type="EMBL" id="QHT78995.1"/>
    </source>
</evidence>
<proteinExistence type="predicted"/>
<reference evidence="1" key="1">
    <citation type="journal article" date="2020" name="Nature">
        <title>Giant virus diversity and host interactions through global metagenomics.</title>
        <authorList>
            <person name="Schulz F."/>
            <person name="Roux S."/>
            <person name="Paez-Espino D."/>
            <person name="Jungbluth S."/>
            <person name="Walsh D.A."/>
            <person name="Denef V.J."/>
            <person name="McMahon K.D."/>
            <person name="Konstantinidis K.T."/>
            <person name="Eloe-Fadrosh E.A."/>
            <person name="Kyrpides N.C."/>
            <person name="Woyke T."/>
        </authorList>
    </citation>
    <scope>NUCLEOTIDE SEQUENCE</scope>
    <source>
        <strain evidence="1">GVMAG-M-3300023179-97</strain>
    </source>
</reference>
<sequence length="45" mass="5125">MKSKNLIRKVFKVVKLTITSGKAFPKVLRIAQLVERRIVAKLAMT</sequence>
<accession>A0A6C0HFS0</accession>
<protein>
    <submittedName>
        <fullName evidence="1">Uncharacterized protein</fullName>
    </submittedName>
</protein>
<dbReference type="EMBL" id="MN739943">
    <property type="protein sequence ID" value="QHT78995.1"/>
    <property type="molecule type" value="Genomic_DNA"/>
</dbReference>
<organism evidence="1">
    <name type="scientific">viral metagenome</name>
    <dbReference type="NCBI Taxonomy" id="1070528"/>
    <lineage>
        <taxon>unclassified sequences</taxon>
        <taxon>metagenomes</taxon>
        <taxon>organismal metagenomes</taxon>
    </lineage>
</organism>
<dbReference type="AlphaFoldDB" id="A0A6C0HFS0"/>
<name>A0A6C0HFS0_9ZZZZ</name>